<gene>
    <name evidence="1" type="ORF">LCGC14_2203560</name>
</gene>
<sequence>MQKEDPKFQRVFAKLENELITKCNAEWAPKTMGYLTPAAGQYGRTSILPALFDPNPNTYGGGAFGAVAATGTFALPPAYWRQAFSQVGHQTLIQGNGTGETLPEDWKVGWLGLAFPNKNQHITEIRFQIGDRKYGRINLEEMRIYNNPAIIFEEPFIIDEETAFHLYGYFEGPIAESPFSPLLSIESVDTYVQYQRIVMLGMANYKVIDRALGNTGAAI</sequence>
<evidence type="ECO:0000313" key="1">
    <source>
        <dbReference type="EMBL" id="KKL60613.1"/>
    </source>
</evidence>
<name>A0A0F9DFX6_9ZZZZ</name>
<protein>
    <submittedName>
        <fullName evidence="1">Uncharacterized protein</fullName>
    </submittedName>
</protein>
<organism evidence="1">
    <name type="scientific">marine sediment metagenome</name>
    <dbReference type="NCBI Taxonomy" id="412755"/>
    <lineage>
        <taxon>unclassified sequences</taxon>
        <taxon>metagenomes</taxon>
        <taxon>ecological metagenomes</taxon>
    </lineage>
</organism>
<dbReference type="AlphaFoldDB" id="A0A0F9DFX6"/>
<reference evidence="1" key="1">
    <citation type="journal article" date="2015" name="Nature">
        <title>Complex archaea that bridge the gap between prokaryotes and eukaryotes.</title>
        <authorList>
            <person name="Spang A."/>
            <person name="Saw J.H."/>
            <person name="Jorgensen S.L."/>
            <person name="Zaremba-Niedzwiedzka K."/>
            <person name="Martijn J."/>
            <person name="Lind A.E."/>
            <person name="van Eijk R."/>
            <person name="Schleper C."/>
            <person name="Guy L."/>
            <person name="Ettema T.J."/>
        </authorList>
    </citation>
    <scope>NUCLEOTIDE SEQUENCE</scope>
</reference>
<dbReference type="EMBL" id="LAZR01029089">
    <property type="protein sequence ID" value="KKL60613.1"/>
    <property type="molecule type" value="Genomic_DNA"/>
</dbReference>
<comment type="caution">
    <text evidence="1">The sequence shown here is derived from an EMBL/GenBank/DDBJ whole genome shotgun (WGS) entry which is preliminary data.</text>
</comment>
<proteinExistence type="predicted"/>
<accession>A0A0F9DFX6</accession>